<feature type="region of interest" description="Disordered" evidence="4">
    <location>
        <begin position="43"/>
        <end position="74"/>
    </location>
</feature>
<dbReference type="SMART" id="SM00270">
    <property type="entry name" value="ChtBD1"/>
    <property type="match status" value="3"/>
</dbReference>
<feature type="signal peptide" evidence="5">
    <location>
        <begin position="1"/>
        <end position="18"/>
    </location>
</feature>
<reference evidence="7" key="1">
    <citation type="journal article" date="2023" name="Mol. Phylogenet. Evol.">
        <title>Genome-scale phylogeny and comparative genomics of the fungal order Sordariales.</title>
        <authorList>
            <person name="Hensen N."/>
            <person name="Bonometti L."/>
            <person name="Westerberg I."/>
            <person name="Brannstrom I.O."/>
            <person name="Guillou S."/>
            <person name="Cros-Aarteil S."/>
            <person name="Calhoun S."/>
            <person name="Haridas S."/>
            <person name="Kuo A."/>
            <person name="Mondo S."/>
            <person name="Pangilinan J."/>
            <person name="Riley R."/>
            <person name="LaButti K."/>
            <person name="Andreopoulos B."/>
            <person name="Lipzen A."/>
            <person name="Chen C."/>
            <person name="Yan M."/>
            <person name="Daum C."/>
            <person name="Ng V."/>
            <person name="Clum A."/>
            <person name="Steindorff A."/>
            <person name="Ohm R.A."/>
            <person name="Martin F."/>
            <person name="Silar P."/>
            <person name="Natvig D.O."/>
            <person name="Lalanne C."/>
            <person name="Gautier V."/>
            <person name="Ament-Velasquez S.L."/>
            <person name="Kruys A."/>
            <person name="Hutchinson M.I."/>
            <person name="Powell A.J."/>
            <person name="Barry K."/>
            <person name="Miller A.N."/>
            <person name="Grigoriev I.V."/>
            <person name="Debuchy R."/>
            <person name="Gladieux P."/>
            <person name="Hiltunen Thoren M."/>
            <person name="Johannesson H."/>
        </authorList>
    </citation>
    <scope>NUCLEOTIDE SEQUENCE</scope>
    <source>
        <strain evidence="7">CBS 232.78</strain>
    </source>
</reference>
<organism evidence="7 8">
    <name type="scientific">Podospora didyma</name>
    <dbReference type="NCBI Taxonomy" id="330526"/>
    <lineage>
        <taxon>Eukaryota</taxon>
        <taxon>Fungi</taxon>
        <taxon>Dikarya</taxon>
        <taxon>Ascomycota</taxon>
        <taxon>Pezizomycotina</taxon>
        <taxon>Sordariomycetes</taxon>
        <taxon>Sordariomycetidae</taxon>
        <taxon>Sordariales</taxon>
        <taxon>Podosporaceae</taxon>
        <taxon>Podospora</taxon>
    </lineage>
</organism>
<dbReference type="PANTHER" id="PTHR47849">
    <property type="entry name" value="CHITIN-BINDING LECTIN 1"/>
    <property type="match status" value="1"/>
</dbReference>
<gene>
    <name evidence="7" type="ORF">B0H63DRAFT_448940</name>
</gene>
<feature type="disulfide bond" evidence="3">
    <location>
        <begin position="137"/>
        <end position="152"/>
    </location>
</feature>
<dbReference type="EMBL" id="JAULSW010000004">
    <property type="protein sequence ID" value="KAK3384837.1"/>
    <property type="molecule type" value="Genomic_DNA"/>
</dbReference>
<keyword evidence="5" id="KW-0732">Signal</keyword>
<comment type="caution">
    <text evidence="3">Lacks conserved residue(s) required for the propagation of feature annotation.</text>
</comment>
<keyword evidence="8" id="KW-1185">Reference proteome</keyword>
<feature type="domain" description="Chitin-binding type-1" evidence="6">
    <location>
        <begin position="134"/>
        <end position="178"/>
    </location>
</feature>
<evidence type="ECO:0000256" key="2">
    <source>
        <dbReference type="ARBA" id="ARBA00023157"/>
    </source>
</evidence>
<evidence type="ECO:0000256" key="3">
    <source>
        <dbReference type="PROSITE-ProRule" id="PRU00261"/>
    </source>
</evidence>
<feature type="disulfide bond" evidence="3">
    <location>
        <begin position="151"/>
        <end position="165"/>
    </location>
</feature>
<dbReference type="GO" id="GO:0008061">
    <property type="term" value="F:chitin binding"/>
    <property type="evidence" value="ECO:0007669"/>
    <property type="project" value="UniProtKB-UniRule"/>
</dbReference>
<dbReference type="Gene3D" id="3.30.60.10">
    <property type="entry name" value="Endochitinase-like"/>
    <property type="match status" value="3"/>
</dbReference>
<dbReference type="SUPFAM" id="SSF57016">
    <property type="entry name" value="Plant lectins/antimicrobial peptides"/>
    <property type="match status" value="3"/>
</dbReference>
<dbReference type="AlphaFoldDB" id="A0AAE0NNL4"/>
<keyword evidence="1 3" id="KW-0147">Chitin-binding</keyword>
<keyword evidence="2 3" id="KW-1015">Disulfide bond</keyword>
<comment type="caution">
    <text evidence="7">The sequence shown here is derived from an EMBL/GenBank/DDBJ whole genome shotgun (WGS) entry which is preliminary data.</text>
</comment>
<protein>
    <recommendedName>
        <fullName evidence="6">Chitin-binding type-1 domain-containing protein</fullName>
    </recommendedName>
</protein>
<feature type="disulfide bond" evidence="3">
    <location>
        <begin position="201"/>
        <end position="215"/>
    </location>
</feature>
<reference evidence="7" key="2">
    <citation type="submission" date="2023-06" db="EMBL/GenBank/DDBJ databases">
        <authorList>
            <consortium name="Lawrence Berkeley National Laboratory"/>
            <person name="Haridas S."/>
            <person name="Hensen N."/>
            <person name="Bonometti L."/>
            <person name="Westerberg I."/>
            <person name="Brannstrom I.O."/>
            <person name="Guillou S."/>
            <person name="Cros-Aarteil S."/>
            <person name="Calhoun S."/>
            <person name="Kuo A."/>
            <person name="Mondo S."/>
            <person name="Pangilinan J."/>
            <person name="Riley R."/>
            <person name="LaButti K."/>
            <person name="Andreopoulos B."/>
            <person name="Lipzen A."/>
            <person name="Chen C."/>
            <person name="Yanf M."/>
            <person name="Daum C."/>
            <person name="Ng V."/>
            <person name="Clum A."/>
            <person name="Steindorff A."/>
            <person name="Ohm R."/>
            <person name="Martin F."/>
            <person name="Silar P."/>
            <person name="Natvig D."/>
            <person name="Lalanne C."/>
            <person name="Gautier V."/>
            <person name="Ament-velasquez S.L."/>
            <person name="Kruys A."/>
            <person name="Hutchinson M.I."/>
            <person name="Powell A.J."/>
            <person name="Barry K."/>
            <person name="Miller A.N."/>
            <person name="Grigoriev I.V."/>
            <person name="Debuchy R."/>
            <person name="Gladieux P."/>
            <person name="Thoren M.H."/>
            <person name="Johannesson H."/>
        </authorList>
    </citation>
    <scope>NUCLEOTIDE SEQUENCE</scope>
    <source>
        <strain evidence="7">CBS 232.78</strain>
    </source>
</reference>
<evidence type="ECO:0000313" key="7">
    <source>
        <dbReference type="EMBL" id="KAK3384837.1"/>
    </source>
</evidence>
<proteinExistence type="predicted"/>
<name>A0AAE0NNL4_9PEZI</name>
<evidence type="ECO:0000313" key="8">
    <source>
        <dbReference type="Proteomes" id="UP001285441"/>
    </source>
</evidence>
<feature type="disulfide bond" evidence="3">
    <location>
        <begin position="94"/>
        <end position="108"/>
    </location>
</feature>
<dbReference type="PANTHER" id="PTHR47849:SF8">
    <property type="entry name" value="LECTIN"/>
    <property type="match status" value="1"/>
</dbReference>
<feature type="domain" description="Chitin-binding type-1" evidence="6">
    <location>
        <begin position="182"/>
        <end position="227"/>
    </location>
</feature>
<evidence type="ECO:0000259" key="6">
    <source>
        <dbReference type="PROSITE" id="PS50941"/>
    </source>
</evidence>
<dbReference type="InterPro" id="IPR036861">
    <property type="entry name" value="Endochitinase-like_sf"/>
</dbReference>
<dbReference type="PROSITE" id="PS50941">
    <property type="entry name" value="CHIT_BIND_I_2"/>
    <property type="match status" value="3"/>
</dbReference>
<feature type="disulfide bond" evidence="3">
    <location>
        <begin position="80"/>
        <end position="95"/>
    </location>
</feature>
<dbReference type="InterPro" id="IPR001002">
    <property type="entry name" value="Chitin-bd_1"/>
</dbReference>
<accession>A0AAE0NNL4</accession>
<sequence length="227" mass="23499">MRISFQFLLLGLAHVLLAKVLLEERAVTSSTLSSTRKSTTWSSTRITTSTSRTGTSTRTSSTTSRTPTPAPTTISTNGRCANGVTCMGSNFGPCCSREGFCGNAPEYCAPYTCQRAWGGCDNWYTHYGDTRSTNGTCGGKISCEGAGFGNCCSQWGTCGDTPAHCGLGCKVGLGRCDTVSTDGSCGSGSARTCRFSGFGNCCSANGRCGSTDAFCGSGCQSNAGDCW</sequence>
<feature type="chain" id="PRO_5042226417" description="Chitin-binding type-1 domain-containing protein" evidence="5">
    <location>
        <begin position="19"/>
        <end position="227"/>
    </location>
</feature>
<evidence type="ECO:0000256" key="4">
    <source>
        <dbReference type="SAM" id="MobiDB-lite"/>
    </source>
</evidence>
<dbReference type="Proteomes" id="UP001285441">
    <property type="component" value="Unassembled WGS sequence"/>
</dbReference>
<evidence type="ECO:0000256" key="1">
    <source>
        <dbReference type="ARBA" id="ARBA00022669"/>
    </source>
</evidence>
<feature type="domain" description="Chitin-binding type-1" evidence="6">
    <location>
        <begin position="77"/>
        <end position="122"/>
    </location>
</feature>
<evidence type="ECO:0000256" key="5">
    <source>
        <dbReference type="SAM" id="SignalP"/>
    </source>
</evidence>